<keyword evidence="1" id="KW-0479">Metal-binding</keyword>
<keyword evidence="3" id="KW-0805">Transcription regulation</keyword>
<dbReference type="GO" id="GO:0003677">
    <property type="term" value="F:DNA binding"/>
    <property type="evidence" value="ECO:0007669"/>
    <property type="project" value="UniProtKB-KW"/>
</dbReference>
<evidence type="ECO:0000313" key="7">
    <source>
        <dbReference type="EMBL" id="KAJ2897346.1"/>
    </source>
</evidence>
<dbReference type="PANTHER" id="PTHR36206:SF16">
    <property type="entry name" value="TRANSCRIPTION FACTOR DOMAIN-CONTAINING PROTEIN-RELATED"/>
    <property type="match status" value="1"/>
</dbReference>
<comment type="caution">
    <text evidence="7">The sequence shown here is derived from an EMBL/GenBank/DDBJ whole genome shotgun (WGS) entry which is preliminary data.</text>
</comment>
<name>A0AAD5RL86_9PEZI</name>
<evidence type="ECO:0000256" key="2">
    <source>
        <dbReference type="ARBA" id="ARBA00022833"/>
    </source>
</evidence>
<dbReference type="AlphaFoldDB" id="A0AAD5RL86"/>
<evidence type="ECO:0000256" key="4">
    <source>
        <dbReference type="ARBA" id="ARBA00023125"/>
    </source>
</evidence>
<keyword evidence="4" id="KW-0238">DNA-binding</keyword>
<organism evidence="7 8">
    <name type="scientific">Zalerion maritima</name>
    <dbReference type="NCBI Taxonomy" id="339359"/>
    <lineage>
        <taxon>Eukaryota</taxon>
        <taxon>Fungi</taxon>
        <taxon>Dikarya</taxon>
        <taxon>Ascomycota</taxon>
        <taxon>Pezizomycotina</taxon>
        <taxon>Sordariomycetes</taxon>
        <taxon>Lulworthiomycetidae</taxon>
        <taxon>Lulworthiales</taxon>
        <taxon>Lulworthiaceae</taxon>
        <taxon>Zalerion</taxon>
    </lineage>
</organism>
<gene>
    <name evidence="7" type="ORF">MKZ38_004769</name>
</gene>
<evidence type="ECO:0000256" key="1">
    <source>
        <dbReference type="ARBA" id="ARBA00022723"/>
    </source>
</evidence>
<evidence type="ECO:0000256" key="3">
    <source>
        <dbReference type="ARBA" id="ARBA00023015"/>
    </source>
</evidence>
<dbReference type="GO" id="GO:0046872">
    <property type="term" value="F:metal ion binding"/>
    <property type="evidence" value="ECO:0007669"/>
    <property type="project" value="UniProtKB-KW"/>
</dbReference>
<protein>
    <recommendedName>
        <fullName evidence="9">C6 zinc finger domain protein</fullName>
    </recommendedName>
</protein>
<evidence type="ECO:0000313" key="8">
    <source>
        <dbReference type="Proteomes" id="UP001201980"/>
    </source>
</evidence>
<accession>A0AAD5RL86</accession>
<dbReference type="InterPro" id="IPR052360">
    <property type="entry name" value="Transcr_Regulatory_Proteins"/>
</dbReference>
<evidence type="ECO:0000256" key="5">
    <source>
        <dbReference type="ARBA" id="ARBA00023163"/>
    </source>
</evidence>
<keyword evidence="8" id="KW-1185">Reference proteome</keyword>
<dbReference type="EMBL" id="JAKWBI020000280">
    <property type="protein sequence ID" value="KAJ2897346.1"/>
    <property type="molecule type" value="Genomic_DNA"/>
</dbReference>
<keyword evidence="2" id="KW-0862">Zinc</keyword>
<evidence type="ECO:0000256" key="6">
    <source>
        <dbReference type="ARBA" id="ARBA00023242"/>
    </source>
</evidence>
<dbReference type="Proteomes" id="UP001201980">
    <property type="component" value="Unassembled WGS sequence"/>
</dbReference>
<dbReference type="Pfam" id="PF11951">
    <property type="entry name" value="Fungal_trans_2"/>
    <property type="match status" value="1"/>
</dbReference>
<proteinExistence type="predicted"/>
<keyword evidence="5" id="KW-0804">Transcription</keyword>
<sequence>MDKFLELTFCAHHRPSGSGRLNATRAAPLVAGVYRQAGFVTDTGFGAVEGIITGIGSRGPCNTAVSSILALNATDEERTYFDWFTCRTATKLPGTFDSEFWNKLILQASASEPAVLHAAVALSSIHKSGITGTSDDPGGLRRCGHCAPDEQERFALRHYVKATSHLQPHFLADRNRASCRVALIACLVFISLELLRGHCRTAEIHLQNGLGILKEMILSGGEKGSIDLRHRNFTGDPTDDWIVQAFSRLQLQCELYKPPSLQGPCFLVPRHPGRQGGNPVIVMFYNSNEAWLELERLFNAIFYLTQQTRREQQKLNPSLGPHIKLHSPQLVEQQGLLRTELARWLSKYEALGRRLSKVELHSSAAGKGIQLLRVYHTLADIMAQTCLKPGDEMVYDNCTEQFVLLLRQCSELRDISASSDPMPLVPVAPGRGVDMTRTVIDMGWIAPLYYAAVKCRVHRVRTRAVGLLESTSHREGIWDCKSAARAAWKVMELEERGFYKEFDTGHEVPLGSVPKPGELSALPPLPEKHRIRDVEVVLSGVPTDRLLIFGTREGGDERTCICEIDVKLSD</sequence>
<dbReference type="InterPro" id="IPR021858">
    <property type="entry name" value="Fun_TF"/>
</dbReference>
<dbReference type="PANTHER" id="PTHR36206">
    <property type="entry name" value="ASPERCRYPTIN BIOSYNTHESIS CLUSTER-SPECIFIC TRANSCRIPTION REGULATOR ATNN-RELATED"/>
    <property type="match status" value="1"/>
</dbReference>
<keyword evidence="6" id="KW-0539">Nucleus</keyword>
<reference evidence="7" key="1">
    <citation type="submission" date="2022-07" db="EMBL/GenBank/DDBJ databases">
        <title>Draft genome sequence of Zalerion maritima ATCC 34329, a (micro)plastics degrading marine fungus.</title>
        <authorList>
            <person name="Paco A."/>
            <person name="Goncalves M.F.M."/>
            <person name="Rocha-Santos T.A.P."/>
            <person name="Alves A."/>
        </authorList>
    </citation>
    <scope>NUCLEOTIDE SEQUENCE</scope>
    <source>
        <strain evidence="7">ATCC 34329</strain>
    </source>
</reference>
<evidence type="ECO:0008006" key="9">
    <source>
        <dbReference type="Google" id="ProtNLM"/>
    </source>
</evidence>